<dbReference type="Pfam" id="PF12900">
    <property type="entry name" value="Pyridox_ox_2"/>
    <property type="match status" value="1"/>
</dbReference>
<dbReference type="EMBL" id="CCSD01000101">
    <property type="protein sequence ID" value="CDZ91681.1"/>
    <property type="molecule type" value="Genomic_DNA"/>
</dbReference>
<dbReference type="InterPro" id="IPR012349">
    <property type="entry name" value="Split_barrel_FMN-bd"/>
</dbReference>
<dbReference type="SUPFAM" id="SSF50475">
    <property type="entry name" value="FMN-binding split barrel"/>
    <property type="match status" value="1"/>
</dbReference>
<protein>
    <recommendedName>
        <fullName evidence="3">Pyridoxamine 5'-phosphate oxidase family protein</fullName>
    </recommendedName>
</protein>
<evidence type="ECO:0000313" key="2">
    <source>
        <dbReference type="Proteomes" id="UP000042997"/>
    </source>
</evidence>
<name>A0A098BVD5_9NOCA</name>
<proteinExistence type="predicted"/>
<sequence length="241" mass="25283">MDRITDRLTGMENIRRYPERARTRRADLDAVLDAAVTCTFATVVDGLPWVVPMLYARDGDRILLHGSTGAGALRLAASGAPVAVCVSLLDGVVVAQDLFHSSANYRSAVVRGEVTALPAEESAAALDALSDGLIPGRSTETRAHTRKELAATATLVLPIRAGQWTVKIRDAPPSAPDVSDGSWAGVVPLRTVADRPVAAPWVADDVPVPESVRRLVDRYATSTAMVSATSAGFSAPSASTA</sequence>
<reference evidence="1 2" key="1">
    <citation type="journal article" date="2014" name="Genome Announc.">
        <title>Draft Genome Sequence of Propane- and Butane-Oxidizing Actinobacterium Rhodococcus ruber IEGM 231.</title>
        <authorList>
            <person name="Ivshina I.B."/>
            <person name="Kuyukina M.S."/>
            <person name="Krivoruchko A.V."/>
            <person name="Barbe V."/>
            <person name="Fischer C."/>
        </authorList>
    </citation>
    <scope>NUCLEOTIDE SEQUENCE [LARGE SCALE GENOMIC DNA]</scope>
</reference>
<dbReference type="Gene3D" id="2.30.110.10">
    <property type="entry name" value="Electron Transport, Fmn-binding Protein, Chain A"/>
    <property type="match status" value="1"/>
</dbReference>
<organism evidence="1 2">
    <name type="scientific">Rhodococcus ruber</name>
    <dbReference type="NCBI Taxonomy" id="1830"/>
    <lineage>
        <taxon>Bacteria</taxon>
        <taxon>Bacillati</taxon>
        <taxon>Actinomycetota</taxon>
        <taxon>Actinomycetes</taxon>
        <taxon>Mycobacteriales</taxon>
        <taxon>Nocardiaceae</taxon>
        <taxon>Rhodococcus</taxon>
    </lineage>
</organism>
<gene>
    <name evidence="1" type="ORF">RHRU231_860062</name>
</gene>
<dbReference type="Proteomes" id="UP000042997">
    <property type="component" value="Unassembled WGS sequence"/>
</dbReference>
<accession>A0A098BVD5</accession>
<dbReference type="InterPro" id="IPR024747">
    <property type="entry name" value="Pyridox_Oxase-rel"/>
</dbReference>
<dbReference type="AlphaFoldDB" id="A0A098BVD5"/>
<dbReference type="eggNOG" id="COG3467">
    <property type="taxonomic scope" value="Bacteria"/>
</dbReference>
<dbReference type="PANTHER" id="PTHR34071:SF2">
    <property type="entry name" value="FLAVIN-NUCLEOTIDE-BINDING PROTEIN"/>
    <property type="match status" value="1"/>
</dbReference>
<dbReference type="PANTHER" id="PTHR34071">
    <property type="entry name" value="5-NITROIMIDAZOLE ANTIBIOTICS RESISTANCE PROTEIN, NIMA-FAMILY-RELATED PROTEIN-RELATED"/>
    <property type="match status" value="1"/>
</dbReference>
<evidence type="ECO:0000313" key="1">
    <source>
        <dbReference type="EMBL" id="CDZ91681.1"/>
    </source>
</evidence>
<evidence type="ECO:0008006" key="3">
    <source>
        <dbReference type="Google" id="ProtNLM"/>
    </source>
</evidence>